<feature type="region of interest" description="Disordered" evidence="1">
    <location>
        <begin position="53"/>
        <end position="245"/>
    </location>
</feature>
<feature type="domain" description="Putative plant transposon protein" evidence="2">
    <location>
        <begin position="701"/>
        <end position="875"/>
    </location>
</feature>
<dbReference type="PANTHER" id="PTHR31949:SF2">
    <property type="entry name" value="OS05G0480600 PROTEIN"/>
    <property type="match status" value="1"/>
</dbReference>
<dbReference type="Pfam" id="PF20167">
    <property type="entry name" value="Transposase_32"/>
    <property type="match status" value="1"/>
</dbReference>
<feature type="compositionally biased region" description="Low complexity" evidence="1">
    <location>
        <begin position="224"/>
        <end position="245"/>
    </location>
</feature>
<accession>A0A843UZV4</accession>
<feature type="region of interest" description="Disordered" evidence="1">
    <location>
        <begin position="250"/>
        <end position="269"/>
    </location>
</feature>
<dbReference type="GO" id="GO:0043622">
    <property type="term" value="P:cortical microtubule organization"/>
    <property type="evidence" value="ECO:0007669"/>
    <property type="project" value="TreeGrafter"/>
</dbReference>
<evidence type="ECO:0000256" key="1">
    <source>
        <dbReference type="SAM" id="MobiDB-lite"/>
    </source>
</evidence>
<proteinExistence type="predicted"/>
<feature type="compositionally biased region" description="Pro residues" evidence="1">
    <location>
        <begin position="1235"/>
        <end position="1258"/>
    </location>
</feature>
<feature type="compositionally biased region" description="Low complexity" evidence="1">
    <location>
        <begin position="202"/>
        <end position="217"/>
    </location>
</feature>
<feature type="compositionally biased region" description="Low complexity" evidence="1">
    <location>
        <begin position="1291"/>
        <end position="1310"/>
    </location>
</feature>
<dbReference type="GO" id="GO:0055028">
    <property type="term" value="C:cortical microtubule"/>
    <property type="evidence" value="ECO:0007669"/>
    <property type="project" value="TreeGrafter"/>
</dbReference>
<feature type="compositionally biased region" description="Low complexity" evidence="1">
    <location>
        <begin position="1271"/>
        <end position="1282"/>
    </location>
</feature>
<dbReference type="Proteomes" id="UP000652761">
    <property type="component" value="Unassembled WGS sequence"/>
</dbReference>
<feature type="compositionally biased region" description="Basic and acidic residues" evidence="1">
    <location>
        <begin position="997"/>
        <end position="1007"/>
    </location>
</feature>
<feature type="region of interest" description="Disordered" evidence="1">
    <location>
        <begin position="1143"/>
        <end position="1210"/>
    </location>
</feature>
<dbReference type="PANTHER" id="PTHR31949">
    <property type="entry name" value="GASTRIC MUCIN-LIKE PROTEIN"/>
    <property type="match status" value="1"/>
</dbReference>
<dbReference type="InterPro" id="IPR046796">
    <property type="entry name" value="Transposase_32_dom"/>
</dbReference>
<dbReference type="EMBL" id="NMUH01001131">
    <property type="protein sequence ID" value="MQL89251.1"/>
    <property type="molecule type" value="Genomic_DNA"/>
</dbReference>
<comment type="caution">
    <text evidence="3">The sequence shown here is derived from an EMBL/GenBank/DDBJ whole genome shotgun (WGS) entry which is preliminary data.</text>
</comment>
<gene>
    <name evidence="3" type="ORF">Taro_021823</name>
</gene>
<organism evidence="3 4">
    <name type="scientific">Colocasia esculenta</name>
    <name type="common">Wild taro</name>
    <name type="synonym">Arum esculentum</name>
    <dbReference type="NCBI Taxonomy" id="4460"/>
    <lineage>
        <taxon>Eukaryota</taxon>
        <taxon>Viridiplantae</taxon>
        <taxon>Streptophyta</taxon>
        <taxon>Embryophyta</taxon>
        <taxon>Tracheophyta</taxon>
        <taxon>Spermatophyta</taxon>
        <taxon>Magnoliopsida</taxon>
        <taxon>Liliopsida</taxon>
        <taxon>Araceae</taxon>
        <taxon>Aroideae</taxon>
        <taxon>Colocasieae</taxon>
        <taxon>Colocasia</taxon>
    </lineage>
</organism>
<protein>
    <recommendedName>
        <fullName evidence="2">Putative plant transposon protein domain-containing protein</fullName>
    </recommendedName>
</protein>
<feature type="compositionally biased region" description="Low complexity" evidence="1">
    <location>
        <begin position="1022"/>
        <end position="1036"/>
    </location>
</feature>
<feature type="region of interest" description="Disordered" evidence="1">
    <location>
        <begin position="993"/>
        <end position="1043"/>
    </location>
</feature>
<evidence type="ECO:0000313" key="4">
    <source>
        <dbReference type="Proteomes" id="UP000652761"/>
    </source>
</evidence>
<feature type="compositionally biased region" description="Low complexity" evidence="1">
    <location>
        <begin position="138"/>
        <end position="177"/>
    </location>
</feature>
<name>A0A843UZV4_COLES</name>
<evidence type="ECO:0000259" key="2">
    <source>
        <dbReference type="Pfam" id="PF20167"/>
    </source>
</evidence>
<evidence type="ECO:0000313" key="3">
    <source>
        <dbReference type="EMBL" id="MQL89251.1"/>
    </source>
</evidence>
<dbReference type="OrthoDB" id="6768573at2759"/>
<feature type="region of interest" description="Disordered" evidence="1">
    <location>
        <begin position="1223"/>
        <end position="1321"/>
    </location>
</feature>
<sequence>MQLAIQSISISQTSVANEIGTLSTKVHSLRDDFKMFKQLCRWMKGEFDSVKKLISSREQSSSAPPIPPPADPVSSSGPSQARQQEEEAGPSGPSGVAEDRPSGKIVVEPAGPTGPQAVQKEPAGPSGPVKVVSGPTGSVVSEDVQSSVEELAVAPEAPEPSSLATPAPSSPPSSSTAPPAPPTFKQHVPRTISSPTPFPSEPHSSPIMPTIISTSISPSPPVIDPLVSSSAGASSSSGPSSAEASTILSPRSFLHPPTPPTSVTITPTNPQHASIFQNKFDDELERTTLISILAVASHVHRTDSSSPVSKKRKILKTLALSSEPMFPPLWYSLSVENRRRPIYCEYLQKCILANLFGIPFLNLTDHLNIVLPYCHLSKVDQLKIFQLAECKIEDQWAKGYKSLYSKYLLARLDSTSRQDHPLTLSEWFVFHHQALWGPVILKEIRITRCFQFYNDFCYLRKQPEVQFGQFYGALATLRSEGPINCPFIVDFTTLKMPGVVFLPKLSRVAFPPFRDWEKHYNQSALQLESLNSSLVRAGKPPLSAEAFLDLNSINPVQELFVQWAVRYSAFISLLKDLKDHQLFYPVTIAHFLQRASFGKSIHFRFTLDKDHVISKHPSLPAKNFLRAFAPILFPIFQNPPLFNSMTVSGVSGTVGGYGTAFLTAEQQERFATVKTTLCGNKAVDVADLEKNRMHRVVAAIQRMKWSKMVTISEVSYSDLVKAFYVCLKFEEDGSLTSSVKGTPIHITYDLLASLFGVSTAGHSGVNTVDIRTKGLGIIGPEYKLKDGKIDINQLNTFNQILHFIVCQMLVPRSATFSSCPKADSDMMFWAIQNQEINLAEVIIERMKLASAVIWDKKNKLKVSLPYAHLLIKIFQHYNAEAAAVPPAAVQQEAVRAEIPEIQEEQAAAATAEISVEVQEASGSRIEDIPIEYIEPVGQVEEVVTPTSMVASILRGVLDSITSTQGEPEMGGDQIAKVMALGHNEDILMEDAPSQGEHVAEKEAELQGEHTANSPVVQFQEGVVESTSNEENVEPVSRASEKGKEVAPEIRLLTKKPHQRLKKKKKLKVNMKPINDRLDEQGKILCSVQLDIASIFISQSITAKHVGALTSELQSLKGELGSIKQVVQDLSVFVRAHLPIQVPLAPTPASNSGPSQEVEDVRPTRPTIDDESGPSGPMVVEEVVRPSGPIEAEQSGSPGPILDESGPSGPVESEAILARADEDQAVAPEPSSSSPLPTPAPPSPPSSSTTPPAPAPFKQPLPQNIYSPTPFPITSSSPSSTTFIPPPPSEAPPASSSSAGASSSGSSSAGPSIPPSPPEYSFLHPSTPPSFVTIILESDQLEHVEIQDIKDEFEEAILRSVLQVSTHLHRVGSSSHVLKKRKLSSNPHVSSEPCFPPLWFSLSVITKNKPLYREYLQKTTFATIFGHPTLNLTNHLNVILPFTSLSKAEKSKIFSMAEAKSEEQWARGQKSLYNQFLRAQAARYPPRDHPLTLFEWFQILHKTTWGPFVQKEIRFIRHLQMYNDYCCIAGDPTSLKEIVESDSERGDTWLHAVDVVVFLLVRASRGVRSRLSNRPQHLRALYLPHLHQWIMECSCRV</sequence>
<reference evidence="3" key="1">
    <citation type="submission" date="2017-07" db="EMBL/GenBank/DDBJ databases">
        <title>Taro Niue Genome Assembly and Annotation.</title>
        <authorList>
            <person name="Atibalentja N."/>
            <person name="Keating K."/>
            <person name="Fields C.J."/>
        </authorList>
    </citation>
    <scope>NUCLEOTIDE SEQUENCE</scope>
    <source>
        <strain evidence="3">Niue_2</strain>
        <tissue evidence="3">Leaf</tissue>
    </source>
</reference>
<keyword evidence="4" id="KW-1185">Reference proteome</keyword>